<gene>
    <name evidence="8" type="ORF">L2725_17240</name>
</gene>
<reference evidence="8 9" key="1">
    <citation type="submission" date="2022-01" db="EMBL/GenBank/DDBJ databases">
        <title>Whole genome-based taxonomy of the Shewanellaceae.</title>
        <authorList>
            <person name="Martin-Rodriguez A.J."/>
        </authorList>
    </citation>
    <scope>NUCLEOTIDE SEQUENCE [LARGE SCALE GENOMIC DNA]</scope>
    <source>
        <strain evidence="8 9">DSM 21332</strain>
    </source>
</reference>
<accession>A0ABT0NAM7</accession>
<dbReference type="GO" id="GO:0051213">
    <property type="term" value="F:dioxygenase activity"/>
    <property type="evidence" value="ECO:0007669"/>
    <property type="project" value="UniProtKB-KW"/>
</dbReference>
<organism evidence="8 9">
    <name type="scientific">Shewanella corallii</name>
    <dbReference type="NCBI Taxonomy" id="560080"/>
    <lineage>
        <taxon>Bacteria</taxon>
        <taxon>Pseudomonadati</taxon>
        <taxon>Pseudomonadota</taxon>
        <taxon>Gammaproteobacteria</taxon>
        <taxon>Alteromonadales</taxon>
        <taxon>Shewanellaceae</taxon>
        <taxon>Shewanella</taxon>
    </lineage>
</organism>
<keyword evidence="5" id="KW-0408">Iron</keyword>
<keyword evidence="9" id="KW-1185">Reference proteome</keyword>
<dbReference type="CDD" id="cd08882">
    <property type="entry name" value="RHO_alpha_C_MupW-like"/>
    <property type="match status" value="1"/>
</dbReference>
<dbReference type="CDD" id="cd03469">
    <property type="entry name" value="Rieske_RO_Alpha_N"/>
    <property type="match status" value="1"/>
</dbReference>
<keyword evidence="6" id="KW-0411">Iron-sulfur</keyword>
<keyword evidence="3" id="KW-0479">Metal-binding</keyword>
<evidence type="ECO:0000313" key="8">
    <source>
        <dbReference type="EMBL" id="MCL2915501.1"/>
    </source>
</evidence>
<dbReference type="Pfam" id="PF00355">
    <property type="entry name" value="Rieske"/>
    <property type="match status" value="1"/>
</dbReference>
<dbReference type="PROSITE" id="PS51296">
    <property type="entry name" value="RIESKE"/>
    <property type="match status" value="1"/>
</dbReference>
<dbReference type="Gene3D" id="2.102.10.10">
    <property type="entry name" value="Rieske [2Fe-2S] iron-sulphur domain"/>
    <property type="match status" value="1"/>
</dbReference>
<evidence type="ECO:0000259" key="7">
    <source>
        <dbReference type="PROSITE" id="PS51296"/>
    </source>
</evidence>
<evidence type="ECO:0000256" key="2">
    <source>
        <dbReference type="ARBA" id="ARBA00022714"/>
    </source>
</evidence>
<dbReference type="Gene3D" id="3.90.380.10">
    <property type="entry name" value="Naphthalene 1,2-dioxygenase Alpha Subunit, Chain A, domain 1"/>
    <property type="match status" value="1"/>
</dbReference>
<keyword evidence="4" id="KW-0560">Oxidoreductase</keyword>
<keyword evidence="8" id="KW-0223">Dioxygenase</keyword>
<dbReference type="PRINTS" id="PR00090">
    <property type="entry name" value="RNGDIOXGNASE"/>
</dbReference>
<dbReference type="Proteomes" id="UP001202831">
    <property type="component" value="Unassembled WGS sequence"/>
</dbReference>
<feature type="domain" description="Rieske" evidence="7">
    <location>
        <begin position="72"/>
        <end position="179"/>
    </location>
</feature>
<dbReference type="PANTHER" id="PTHR43756">
    <property type="entry name" value="CHOLINE MONOOXYGENASE, CHLOROPLASTIC"/>
    <property type="match status" value="1"/>
</dbReference>
<name>A0ABT0NAM7_9GAMM</name>
<comment type="caution">
    <text evidence="8">The sequence shown here is derived from an EMBL/GenBank/DDBJ whole genome shotgun (WGS) entry which is preliminary data.</text>
</comment>
<dbReference type="RefSeq" id="WP_249250084.1">
    <property type="nucleotide sequence ID" value="NZ_JAKIKT010000007.1"/>
</dbReference>
<comment type="cofactor">
    <cofactor evidence="1">
        <name>Fe cation</name>
        <dbReference type="ChEBI" id="CHEBI:24875"/>
    </cofactor>
</comment>
<evidence type="ECO:0000256" key="3">
    <source>
        <dbReference type="ARBA" id="ARBA00022723"/>
    </source>
</evidence>
<dbReference type="InterPro" id="IPR015879">
    <property type="entry name" value="Ring_hydroxy_dOase_asu_C_dom"/>
</dbReference>
<dbReference type="PANTHER" id="PTHR43756:SF5">
    <property type="entry name" value="CHOLINE MONOOXYGENASE, CHLOROPLASTIC"/>
    <property type="match status" value="1"/>
</dbReference>
<dbReference type="SUPFAM" id="SSF50022">
    <property type="entry name" value="ISP domain"/>
    <property type="match status" value="1"/>
</dbReference>
<sequence>MTGKRSGNQGIKPARPEGIESVEALFLREEGKVDDCFQERYQDLGSDSIDSRVFTSRHYCSQEYKLMWSKVWQMACREEELPRVGSHYVYEIGRHSFLIIRGEDDTLRAFYNSCLHRGRKLKTSQGCSKEIRCPFHAYTWRLDGELKHIPAQWDFCHIKEEQMTLPQIRLATWQGFVFINMDPDCAPLEEYLGEITEHFERWRLDECSKVVHVRKRIPCNWKVAMEAFMEAYHSQATHPQILSFSADANSQYDILGDHVSRAIHPMGVQSEFLPKNSVSQQQILDTLTRGSGRVVSEHEHQLEEGQAARDVMARMSRDNFSKEDGHNYERATNAEMLDAIVYNVFPNFSPWGGYVPNIVYRWLPDGEDPDSCYMDVMVLKRNNKDAERVPPVPLHSLEEDEKWSDAEELGALGPIFDQDMGNMPFVQSGMHAAKEKKIELANFQEVRIRHTHKVLDMYMQGWQEQDDS</sequence>
<dbReference type="InterPro" id="IPR001663">
    <property type="entry name" value="Rng_hydr_dOase-A"/>
</dbReference>
<dbReference type="EMBL" id="JAKIKT010000007">
    <property type="protein sequence ID" value="MCL2915501.1"/>
    <property type="molecule type" value="Genomic_DNA"/>
</dbReference>
<evidence type="ECO:0000256" key="1">
    <source>
        <dbReference type="ARBA" id="ARBA00001962"/>
    </source>
</evidence>
<evidence type="ECO:0000256" key="4">
    <source>
        <dbReference type="ARBA" id="ARBA00023002"/>
    </source>
</evidence>
<evidence type="ECO:0000313" key="9">
    <source>
        <dbReference type="Proteomes" id="UP001202831"/>
    </source>
</evidence>
<evidence type="ECO:0000256" key="5">
    <source>
        <dbReference type="ARBA" id="ARBA00023004"/>
    </source>
</evidence>
<protein>
    <submittedName>
        <fullName evidence="8">Aromatic ring-hydroxylating dioxygenase subunit alpha</fullName>
    </submittedName>
</protein>
<proteinExistence type="predicted"/>
<dbReference type="SUPFAM" id="SSF55961">
    <property type="entry name" value="Bet v1-like"/>
    <property type="match status" value="1"/>
</dbReference>
<dbReference type="InterPro" id="IPR017941">
    <property type="entry name" value="Rieske_2Fe-2S"/>
</dbReference>
<dbReference type="Pfam" id="PF00848">
    <property type="entry name" value="Ring_hydroxyl_A"/>
    <property type="match status" value="1"/>
</dbReference>
<keyword evidence="2" id="KW-0001">2Fe-2S</keyword>
<evidence type="ECO:0000256" key="6">
    <source>
        <dbReference type="ARBA" id="ARBA00023014"/>
    </source>
</evidence>
<dbReference type="InterPro" id="IPR036922">
    <property type="entry name" value="Rieske_2Fe-2S_sf"/>
</dbReference>